<reference evidence="3" key="1">
    <citation type="journal article" date="2015" name="Chem. Biol.">
        <title>Structure, bioactivity, and resistance mechanism of streptomonomicin, an unusual lasso Peptide from an understudied halophilic actinomycete.</title>
        <authorList>
            <person name="Metelev M."/>
            <person name="Tietz J.I."/>
            <person name="Melby J.O."/>
            <person name="Blair P.M."/>
            <person name="Zhu L."/>
            <person name="Livnat I."/>
            <person name="Severinov K."/>
            <person name="Mitchell D.A."/>
        </authorList>
    </citation>
    <scope>NUCLEOTIDE SEQUENCE [LARGE SCALE GENOMIC DNA]</scope>
    <source>
        <strain evidence="3">YIM 90003</strain>
    </source>
</reference>
<gene>
    <name evidence="2" type="ORF">LP52_17135</name>
</gene>
<evidence type="ECO:0000313" key="3">
    <source>
        <dbReference type="Proteomes" id="UP000031675"/>
    </source>
</evidence>
<protein>
    <submittedName>
        <fullName evidence="2">Uncharacterized protein</fullName>
    </submittedName>
</protein>
<dbReference type="Proteomes" id="UP000031675">
    <property type="component" value="Unassembled WGS sequence"/>
</dbReference>
<sequence>MPGPVVGPAECVAEIAPRVGQEGMPLRMEASDRTAEAVRVPRGFGSASFGAEAGSATRGAPEGPGSRLAAERYRNRNLHPQHARFLMLCPASRA</sequence>
<dbReference type="AlphaFoldDB" id="A0A0C2JFY5"/>
<accession>A0A0C2JFY5</accession>
<feature type="region of interest" description="Disordered" evidence="1">
    <location>
        <begin position="46"/>
        <end position="67"/>
    </location>
</feature>
<name>A0A0C2JFY5_9ACTN</name>
<dbReference type="STRING" id="183763.LP52_17135"/>
<evidence type="ECO:0000256" key="1">
    <source>
        <dbReference type="SAM" id="MobiDB-lite"/>
    </source>
</evidence>
<feature type="compositionally biased region" description="Low complexity" evidence="1">
    <location>
        <begin position="46"/>
        <end position="56"/>
    </location>
</feature>
<evidence type="ECO:0000313" key="2">
    <source>
        <dbReference type="EMBL" id="KIH97780.1"/>
    </source>
</evidence>
<organism evidence="2 3">
    <name type="scientific">Streptomonospora alba</name>
    <dbReference type="NCBI Taxonomy" id="183763"/>
    <lineage>
        <taxon>Bacteria</taxon>
        <taxon>Bacillati</taxon>
        <taxon>Actinomycetota</taxon>
        <taxon>Actinomycetes</taxon>
        <taxon>Streptosporangiales</taxon>
        <taxon>Nocardiopsidaceae</taxon>
        <taxon>Streptomonospora</taxon>
    </lineage>
</organism>
<keyword evidence="3" id="KW-1185">Reference proteome</keyword>
<comment type="caution">
    <text evidence="2">The sequence shown here is derived from an EMBL/GenBank/DDBJ whole genome shotgun (WGS) entry which is preliminary data.</text>
</comment>
<proteinExistence type="predicted"/>
<dbReference type="EMBL" id="JROO01000032">
    <property type="protein sequence ID" value="KIH97780.1"/>
    <property type="molecule type" value="Genomic_DNA"/>
</dbReference>